<dbReference type="eggNOG" id="arCOG03400">
    <property type="taxonomic scope" value="Archaea"/>
</dbReference>
<protein>
    <recommendedName>
        <fullName evidence="4">Nucleic acid binding OB-fold tRNA/helicase-type</fullName>
    </recommendedName>
</protein>
<evidence type="ECO:0000313" key="3">
    <source>
        <dbReference type="Proteomes" id="UP000006565"/>
    </source>
</evidence>
<proteinExistence type="predicted"/>
<keyword evidence="1" id="KW-1133">Transmembrane helix</keyword>
<evidence type="ECO:0008006" key="4">
    <source>
        <dbReference type="Google" id="ProtNLM"/>
    </source>
</evidence>
<reference evidence="2 3" key="1">
    <citation type="journal article" date="2010" name="Stand. Genomic Sci.">
        <title>Complete genome sequence of Methanoplanus petrolearius type strain (SEBR 4847).</title>
        <authorList>
            <person name="Brambilla E."/>
            <person name="Djao O.D."/>
            <person name="Daligault H."/>
            <person name="Lapidus A."/>
            <person name="Lucas S."/>
            <person name="Hammon N."/>
            <person name="Nolan M."/>
            <person name="Tice H."/>
            <person name="Cheng J.F."/>
            <person name="Han C."/>
            <person name="Tapia R."/>
            <person name="Goodwin L."/>
            <person name="Pitluck S."/>
            <person name="Liolios K."/>
            <person name="Ivanova N."/>
            <person name="Mavromatis K."/>
            <person name="Mikhailova N."/>
            <person name="Pati A."/>
            <person name="Chen A."/>
            <person name="Palaniappan K."/>
            <person name="Land M."/>
            <person name="Hauser L."/>
            <person name="Chang Y.J."/>
            <person name="Jeffries C.D."/>
            <person name="Rohde M."/>
            <person name="Spring S."/>
            <person name="Sikorski J."/>
            <person name="Goker M."/>
            <person name="Woyke T."/>
            <person name="Bristow J."/>
            <person name="Eisen J.A."/>
            <person name="Markowitz V."/>
            <person name="Hugenholtz P."/>
            <person name="Kyrpides N.C."/>
            <person name="Klenk H.P."/>
        </authorList>
    </citation>
    <scope>NUCLEOTIDE SEQUENCE [LARGE SCALE GENOMIC DNA]</scope>
    <source>
        <strain evidence="3">DSM 11571 / OCM 486 / SEBR 4847</strain>
    </source>
</reference>
<dbReference type="RefSeq" id="WP_013330681.1">
    <property type="nucleotide sequence ID" value="NC_014507.1"/>
</dbReference>
<dbReference type="GeneID" id="9745260"/>
<dbReference type="HOGENOM" id="CLU_159735_0_0_2"/>
<dbReference type="Proteomes" id="UP000006565">
    <property type="component" value="Chromosome"/>
</dbReference>
<evidence type="ECO:0000256" key="1">
    <source>
        <dbReference type="SAM" id="Phobius"/>
    </source>
</evidence>
<keyword evidence="1" id="KW-0812">Transmembrane</keyword>
<feature type="transmembrane region" description="Helical" evidence="1">
    <location>
        <begin position="12"/>
        <end position="30"/>
    </location>
</feature>
<name>E1RGX9_METP4</name>
<keyword evidence="1" id="KW-0472">Membrane</keyword>
<sequence>MKIVFGKEEKIGLMLLLAVIAVSGMIFLILDDAGKESFASAYSPSSEIGDLVSYDGEADEIIYTNTGGHLIVKSGNITIFIRNGAGLDPEPGMRIHTVGTIDIYNGEREIYVSEPADAGFINKTSGIE</sequence>
<evidence type="ECO:0000313" key="2">
    <source>
        <dbReference type="EMBL" id="ADN37508.1"/>
    </source>
</evidence>
<accession>E1RGX9</accession>
<dbReference type="AlphaFoldDB" id="E1RGX9"/>
<dbReference type="OrthoDB" id="117508at2157"/>
<organism evidence="2 3">
    <name type="scientific">Methanolacinia petrolearia (strain DSM 11571 / OCM 486 / SEBR 4847)</name>
    <name type="common">Methanoplanus petrolearius</name>
    <dbReference type="NCBI Taxonomy" id="679926"/>
    <lineage>
        <taxon>Archaea</taxon>
        <taxon>Methanobacteriati</taxon>
        <taxon>Methanobacteriota</taxon>
        <taxon>Stenosarchaea group</taxon>
        <taxon>Methanomicrobia</taxon>
        <taxon>Methanomicrobiales</taxon>
        <taxon>Methanomicrobiaceae</taxon>
        <taxon>Methanolacinia</taxon>
    </lineage>
</organism>
<dbReference type="KEGG" id="mpi:Mpet_2765"/>
<dbReference type="EMBL" id="CP002117">
    <property type="protein sequence ID" value="ADN37508.1"/>
    <property type="molecule type" value="Genomic_DNA"/>
</dbReference>
<gene>
    <name evidence="2" type="ordered locus">Mpet_2765</name>
</gene>
<keyword evidence="3" id="KW-1185">Reference proteome</keyword>
<dbReference type="STRING" id="679926.Mpet_2765"/>